<reference evidence="5" key="1">
    <citation type="journal article" date="2019" name="Int. J. Syst. Evol. Microbiol.">
        <title>The Global Catalogue of Microorganisms (GCM) 10K type strain sequencing project: providing services to taxonomists for standard genome sequencing and annotation.</title>
        <authorList>
            <consortium name="The Broad Institute Genomics Platform"/>
            <consortium name="The Broad Institute Genome Sequencing Center for Infectious Disease"/>
            <person name="Wu L."/>
            <person name="Ma J."/>
        </authorList>
    </citation>
    <scope>NUCLEOTIDE SEQUENCE [LARGE SCALE GENOMIC DNA]</scope>
    <source>
        <strain evidence="5">CGMCC 1.15480</strain>
    </source>
</reference>
<evidence type="ECO:0000313" key="5">
    <source>
        <dbReference type="Proteomes" id="UP000597761"/>
    </source>
</evidence>
<dbReference type="EMBL" id="BMJI01000034">
    <property type="protein sequence ID" value="GGD00887.1"/>
    <property type="molecule type" value="Genomic_DNA"/>
</dbReference>
<keyword evidence="5" id="KW-1185">Reference proteome</keyword>
<accession>A0ABQ1PQ65</accession>
<keyword evidence="2" id="KW-1133">Transmembrane helix</keyword>
<dbReference type="InterPro" id="IPR002881">
    <property type="entry name" value="DUF58"/>
</dbReference>
<evidence type="ECO:0000256" key="2">
    <source>
        <dbReference type="SAM" id="Phobius"/>
    </source>
</evidence>
<evidence type="ECO:0000259" key="3">
    <source>
        <dbReference type="Pfam" id="PF01882"/>
    </source>
</evidence>
<dbReference type="Proteomes" id="UP000597761">
    <property type="component" value="Unassembled WGS sequence"/>
</dbReference>
<organism evidence="4 5">
    <name type="scientific">Tersicoccus solisilvae</name>
    <dbReference type="NCBI Taxonomy" id="1882339"/>
    <lineage>
        <taxon>Bacteria</taxon>
        <taxon>Bacillati</taxon>
        <taxon>Actinomycetota</taxon>
        <taxon>Actinomycetes</taxon>
        <taxon>Micrococcales</taxon>
        <taxon>Micrococcaceae</taxon>
        <taxon>Tersicoccus</taxon>
    </lineage>
</organism>
<dbReference type="Pfam" id="PF01882">
    <property type="entry name" value="DUF58"/>
    <property type="match status" value="1"/>
</dbReference>
<proteinExistence type="predicted"/>
<feature type="transmembrane region" description="Helical" evidence="2">
    <location>
        <begin position="71"/>
        <end position="96"/>
    </location>
</feature>
<name>A0ABQ1PQ65_9MICC</name>
<feature type="domain" description="DUF58" evidence="3">
    <location>
        <begin position="263"/>
        <end position="334"/>
    </location>
</feature>
<dbReference type="PANTHER" id="PTHR34351">
    <property type="entry name" value="SLR1927 PROTEIN-RELATED"/>
    <property type="match status" value="1"/>
</dbReference>
<keyword evidence="2" id="KW-0472">Membrane</keyword>
<protein>
    <recommendedName>
        <fullName evidence="3">DUF58 domain-containing protein</fullName>
    </recommendedName>
</protein>
<keyword evidence="2" id="KW-0812">Transmembrane</keyword>
<feature type="transmembrane region" description="Helical" evidence="2">
    <location>
        <begin position="102"/>
        <end position="125"/>
    </location>
</feature>
<evidence type="ECO:0000256" key="1">
    <source>
        <dbReference type="SAM" id="MobiDB-lite"/>
    </source>
</evidence>
<evidence type="ECO:0000313" key="4">
    <source>
        <dbReference type="EMBL" id="GGD00887.1"/>
    </source>
</evidence>
<sequence length="451" mass="47702">MTSRTISRTTDRATARATGAGPGAVGAALRATARGLADRVGRHPWYGRASTGAHAAGRMAGRVDRRWVRPVLGVVGPLGRLLLAVVVGLAVLGLTLGWQEAGVGAVFGALLLLIAVGFVLGRSAYDVDLDLTRTRVAVGDRAVGAVGVASAAARPLRPASLELPVGAATAAFSLPRLAPGERYEDVFTIPTTRRTVLTVGPVRSVRADPLHLLRREVRWTDPVELYVHPRTVALGASTPGFIRDLEGLPTRDLANTDVSFHALRDYQPGDDRRHIHWRSTARTGTLMVRQFEQTRRSHIGIGLSTEVGEYDGEADLELAISVAASIGLQAAREQRNLDIITPAGPLRTRTARTLLDDLTRVSGSTGVPAVELARTTAETLPNASVIFFVLGMHVPATDLRRAAAWVPVGIRTLAIRCGAGVPAARATIGDLVVLTVGSLDELGSVLRRAAA</sequence>
<gene>
    <name evidence="4" type="ORF">GCM10011512_29680</name>
</gene>
<feature type="region of interest" description="Disordered" evidence="1">
    <location>
        <begin position="1"/>
        <end position="22"/>
    </location>
</feature>
<comment type="caution">
    <text evidence="4">The sequence shown here is derived from an EMBL/GenBank/DDBJ whole genome shotgun (WGS) entry which is preliminary data.</text>
</comment>
<dbReference type="PANTHER" id="PTHR34351:SF1">
    <property type="entry name" value="SLR1927 PROTEIN"/>
    <property type="match status" value="1"/>
</dbReference>